<gene>
    <name evidence="1" type="ORF">SAMN05216490_4688</name>
</gene>
<reference evidence="1 2" key="1">
    <citation type="submission" date="2016-10" db="EMBL/GenBank/DDBJ databases">
        <authorList>
            <person name="de Groot N.N."/>
        </authorList>
    </citation>
    <scope>NUCLEOTIDE SEQUENCE [LARGE SCALE GENOMIC DNA]</scope>
    <source>
        <strain evidence="1 2">MP1X4</strain>
    </source>
</reference>
<sequence>MFIPFLLLIIKASAQNSDEFISLNGIQQSDAGKMITQYNSLKNQDTHPNRQSVWINKATLDLMVALLLKEQQAFEDTVHCTDGIRIYFASSLSKSSGRLNNSLIIVSTYFSAIDTNAPSGAHHTDYYNHDGQDPLFKNLNAIKGRVYRKTFYGRGEILYDTCTNCETDIDCKTDDPHYITSGKAKKMVSNFGQKAMTTNSEWFDLGLLQAFADNKQLDGIRMYFSRHTVGDTSPHQDVSDKDALILVPTEPHGMWPFADHKDFFDCSITNDYFKKYYSKHHLFNLAGAGGEDNGELCPSNCN</sequence>
<name>A0A1H2C850_MUCMA</name>
<evidence type="ECO:0000313" key="1">
    <source>
        <dbReference type="EMBL" id="SDT66236.1"/>
    </source>
</evidence>
<dbReference type="Proteomes" id="UP000199679">
    <property type="component" value="Chromosome I"/>
</dbReference>
<evidence type="ECO:0000313" key="2">
    <source>
        <dbReference type="Proteomes" id="UP000199679"/>
    </source>
</evidence>
<protein>
    <submittedName>
        <fullName evidence="1">Uncharacterized protein</fullName>
    </submittedName>
</protein>
<proteinExistence type="predicted"/>
<accession>A0A1H2C850</accession>
<dbReference type="STRING" id="652787.SAMN05216490_4688"/>
<organism evidence="1 2">
    <name type="scientific">Mucilaginibacter mallensis</name>
    <dbReference type="NCBI Taxonomy" id="652787"/>
    <lineage>
        <taxon>Bacteria</taxon>
        <taxon>Pseudomonadati</taxon>
        <taxon>Bacteroidota</taxon>
        <taxon>Sphingobacteriia</taxon>
        <taxon>Sphingobacteriales</taxon>
        <taxon>Sphingobacteriaceae</taxon>
        <taxon>Mucilaginibacter</taxon>
    </lineage>
</organism>
<dbReference type="AlphaFoldDB" id="A0A1H2C850"/>
<dbReference type="EMBL" id="LT629740">
    <property type="protein sequence ID" value="SDT66236.1"/>
    <property type="molecule type" value="Genomic_DNA"/>
</dbReference>
<keyword evidence="2" id="KW-1185">Reference proteome</keyword>